<evidence type="ECO:0000256" key="3">
    <source>
        <dbReference type="SAM" id="Phobius"/>
    </source>
</evidence>
<keyword evidence="1" id="KW-0175">Coiled coil</keyword>
<organism evidence="4 5">
    <name type="scientific">Georgenia halotolerans</name>
    <dbReference type="NCBI Taxonomy" id="3028317"/>
    <lineage>
        <taxon>Bacteria</taxon>
        <taxon>Bacillati</taxon>
        <taxon>Actinomycetota</taxon>
        <taxon>Actinomycetes</taxon>
        <taxon>Micrococcales</taxon>
        <taxon>Bogoriellaceae</taxon>
        <taxon>Georgenia</taxon>
    </lineage>
</organism>
<keyword evidence="3" id="KW-0472">Membrane</keyword>
<reference evidence="4" key="1">
    <citation type="submission" date="2023-02" db="EMBL/GenBank/DDBJ databases">
        <title>Georgenia sp.10Sc9-8, isolated from a soil sample collected from the Taklamakan desert.</title>
        <authorList>
            <person name="Liu S."/>
        </authorList>
    </citation>
    <scope>NUCLEOTIDE SEQUENCE</scope>
    <source>
        <strain evidence="4">10Sc9-8</strain>
    </source>
</reference>
<keyword evidence="3" id="KW-1133">Transmembrane helix</keyword>
<proteinExistence type="predicted"/>
<accession>A0ABT5TSY6</accession>
<dbReference type="InterPro" id="IPR007060">
    <property type="entry name" value="FtsL/DivIC"/>
</dbReference>
<comment type="caution">
    <text evidence="4">The sequence shown here is derived from an EMBL/GenBank/DDBJ whole genome shotgun (WGS) entry which is preliminary data.</text>
</comment>
<feature type="compositionally biased region" description="Low complexity" evidence="2">
    <location>
        <begin position="22"/>
        <end position="69"/>
    </location>
</feature>
<sequence length="213" mass="22857">MSSRRPVSPRAGRGRRHGAEQAPGSPSRMSSAGSGRPGAAAGRTAGSGTPRTRQGASRPGAAAPTAGRTPGDDGPRPDGHRRHVLRWGARRGTETPPPAISVRAIGLLLVALVAFVVLAPTLRYAVTQREDLRTLNAEVAAAQERTAQLEEELERWQDPAYVQAQARDRLGYVVPGETPYVVIDPETVVGHDAERARQEAERARPDTLTPWYL</sequence>
<keyword evidence="5" id="KW-1185">Reference proteome</keyword>
<evidence type="ECO:0000313" key="5">
    <source>
        <dbReference type="Proteomes" id="UP001165561"/>
    </source>
</evidence>
<evidence type="ECO:0000256" key="1">
    <source>
        <dbReference type="SAM" id="Coils"/>
    </source>
</evidence>
<keyword evidence="3" id="KW-0812">Transmembrane</keyword>
<protein>
    <submittedName>
        <fullName evidence="4">Septum formation initiator family protein</fullName>
    </submittedName>
</protein>
<name>A0ABT5TSY6_9MICO</name>
<evidence type="ECO:0000313" key="4">
    <source>
        <dbReference type="EMBL" id="MDD9205163.1"/>
    </source>
</evidence>
<feature type="coiled-coil region" evidence="1">
    <location>
        <begin position="125"/>
        <end position="159"/>
    </location>
</feature>
<evidence type="ECO:0000256" key="2">
    <source>
        <dbReference type="SAM" id="MobiDB-lite"/>
    </source>
</evidence>
<dbReference type="Pfam" id="PF04977">
    <property type="entry name" value="DivIC"/>
    <property type="match status" value="1"/>
</dbReference>
<dbReference type="EMBL" id="JARACI010000310">
    <property type="protein sequence ID" value="MDD9205163.1"/>
    <property type="molecule type" value="Genomic_DNA"/>
</dbReference>
<feature type="compositionally biased region" description="Basic residues" evidence="2">
    <location>
        <begin position="79"/>
        <end position="89"/>
    </location>
</feature>
<feature type="region of interest" description="Disordered" evidence="2">
    <location>
        <begin position="1"/>
        <end position="98"/>
    </location>
</feature>
<gene>
    <name evidence="4" type="ORF">PU560_01620</name>
</gene>
<dbReference type="Proteomes" id="UP001165561">
    <property type="component" value="Unassembled WGS sequence"/>
</dbReference>
<feature type="transmembrane region" description="Helical" evidence="3">
    <location>
        <begin position="100"/>
        <end position="122"/>
    </location>
</feature>
<feature type="non-terminal residue" evidence="4">
    <location>
        <position position="213"/>
    </location>
</feature>